<evidence type="ECO:0000313" key="2">
    <source>
        <dbReference type="Proteomes" id="UP000254869"/>
    </source>
</evidence>
<dbReference type="Proteomes" id="UP000254869">
    <property type="component" value="Unassembled WGS sequence"/>
</dbReference>
<organism evidence="1 2">
    <name type="scientific">Nocardia pseudobrasiliensis</name>
    <dbReference type="NCBI Taxonomy" id="45979"/>
    <lineage>
        <taxon>Bacteria</taxon>
        <taxon>Bacillati</taxon>
        <taxon>Actinomycetota</taxon>
        <taxon>Actinomycetes</taxon>
        <taxon>Mycobacteriales</taxon>
        <taxon>Nocardiaceae</taxon>
        <taxon>Nocardia</taxon>
    </lineage>
</organism>
<proteinExistence type="predicted"/>
<name>A0A370IDF1_9NOCA</name>
<dbReference type="STRING" id="1210086.GCA_001613105_00014"/>
<reference evidence="1 2" key="1">
    <citation type="submission" date="2018-07" db="EMBL/GenBank/DDBJ databases">
        <title>Genomic Encyclopedia of Type Strains, Phase IV (KMG-IV): sequencing the most valuable type-strain genomes for metagenomic binning, comparative biology and taxonomic classification.</title>
        <authorList>
            <person name="Goeker M."/>
        </authorList>
    </citation>
    <scope>NUCLEOTIDE SEQUENCE [LARGE SCALE GENOMIC DNA]</scope>
    <source>
        <strain evidence="1 2">DSM 44290</strain>
    </source>
</reference>
<accession>A0A370IDF1</accession>
<dbReference type="RefSeq" id="WP_067989951.1">
    <property type="nucleotide sequence ID" value="NZ_QQBC01000001.1"/>
</dbReference>
<sequence length="61" mass="6541">MEKKTRNVTVSLPEDVAATLESWCESGRIASIGEYLSSRVRADTVGAQDWASETGTRPGIG</sequence>
<dbReference type="AlphaFoldDB" id="A0A370IDF1"/>
<gene>
    <name evidence="1" type="ORF">DFR76_101165</name>
</gene>
<protein>
    <recommendedName>
        <fullName evidence="3">CopG family transcriptional regulator</fullName>
    </recommendedName>
</protein>
<evidence type="ECO:0000313" key="1">
    <source>
        <dbReference type="EMBL" id="RDI68630.1"/>
    </source>
</evidence>
<evidence type="ECO:0008006" key="3">
    <source>
        <dbReference type="Google" id="ProtNLM"/>
    </source>
</evidence>
<comment type="caution">
    <text evidence="1">The sequence shown here is derived from an EMBL/GenBank/DDBJ whole genome shotgun (WGS) entry which is preliminary data.</text>
</comment>
<keyword evidence="2" id="KW-1185">Reference proteome</keyword>
<dbReference type="EMBL" id="QQBC01000001">
    <property type="protein sequence ID" value="RDI68630.1"/>
    <property type="molecule type" value="Genomic_DNA"/>
</dbReference>